<sequence>MAIDHKNHPAAPTPANSKIRITRTKPRFALTEGFRDKREEILKLHSLGKFPKSGSDHRQFEFPKSGSDHREFEIFQKTSGLTPILRNLSKNRWSDPDFGNEKAGRGAWAPWSGEL</sequence>
<accession>A0ABS8IUV3</accession>
<feature type="region of interest" description="Disordered" evidence="1">
    <location>
        <begin position="92"/>
        <end position="115"/>
    </location>
</feature>
<dbReference type="Proteomes" id="UP001198701">
    <property type="component" value="Unassembled WGS sequence"/>
</dbReference>
<organism evidence="2 3">
    <name type="scientific">Massilia agrisoli</name>
    <dbReference type="NCBI Taxonomy" id="2892444"/>
    <lineage>
        <taxon>Bacteria</taxon>
        <taxon>Pseudomonadati</taxon>
        <taxon>Pseudomonadota</taxon>
        <taxon>Betaproteobacteria</taxon>
        <taxon>Burkholderiales</taxon>
        <taxon>Oxalobacteraceae</taxon>
        <taxon>Telluria group</taxon>
        <taxon>Massilia</taxon>
    </lineage>
</organism>
<name>A0ABS8IUV3_9BURK</name>
<evidence type="ECO:0000313" key="2">
    <source>
        <dbReference type="EMBL" id="MCC6072407.1"/>
    </source>
</evidence>
<comment type="caution">
    <text evidence="2">The sequence shown here is derived from an EMBL/GenBank/DDBJ whole genome shotgun (WGS) entry which is preliminary data.</text>
</comment>
<protein>
    <submittedName>
        <fullName evidence="2">Uncharacterized protein</fullName>
    </submittedName>
</protein>
<evidence type="ECO:0000256" key="1">
    <source>
        <dbReference type="SAM" id="MobiDB-lite"/>
    </source>
</evidence>
<proteinExistence type="predicted"/>
<reference evidence="2 3" key="1">
    <citation type="submission" date="2021-11" db="EMBL/GenBank/DDBJ databases">
        <authorList>
            <person name="Huq M.A."/>
        </authorList>
    </citation>
    <scope>NUCLEOTIDE SEQUENCE [LARGE SCALE GENOMIC DNA]</scope>
    <source>
        <strain evidence="2 3">MAHUQ-52</strain>
    </source>
</reference>
<feature type="compositionally biased region" description="Basic and acidic residues" evidence="1">
    <location>
        <begin position="92"/>
        <end position="104"/>
    </location>
</feature>
<dbReference type="EMBL" id="JAJHPV010000014">
    <property type="protein sequence ID" value="MCC6072407.1"/>
    <property type="molecule type" value="Genomic_DNA"/>
</dbReference>
<keyword evidence="3" id="KW-1185">Reference proteome</keyword>
<evidence type="ECO:0000313" key="3">
    <source>
        <dbReference type="Proteomes" id="UP001198701"/>
    </source>
</evidence>
<gene>
    <name evidence="2" type="ORF">LMJ30_15780</name>
</gene>
<dbReference type="RefSeq" id="WP_229433452.1">
    <property type="nucleotide sequence ID" value="NZ_JAJHPV010000014.1"/>
</dbReference>